<dbReference type="PANTHER" id="PTHR10682">
    <property type="entry name" value="POLY A POLYMERASE"/>
    <property type="match status" value="1"/>
</dbReference>
<evidence type="ECO:0000259" key="15">
    <source>
        <dbReference type="Pfam" id="PF04928"/>
    </source>
</evidence>
<evidence type="ECO:0000256" key="6">
    <source>
        <dbReference type="ARBA" id="ARBA00022664"/>
    </source>
</evidence>
<keyword evidence="8" id="KW-0548">Nucleotidyltransferase</keyword>
<dbReference type="Gene3D" id="3.30.460.10">
    <property type="entry name" value="Beta Polymerase, domain 2"/>
    <property type="match status" value="1"/>
</dbReference>
<evidence type="ECO:0000313" key="18">
    <source>
        <dbReference type="Proteomes" id="UP000593562"/>
    </source>
</evidence>
<dbReference type="CDD" id="cd05402">
    <property type="entry name" value="NT_PAP_TUTase"/>
    <property type="match status" value="1"/>
</dbReference>
<name>A0A7J7CYB9_TRIWF</name>
<dbReference type="InterPro" id="IPR007012">
    <property type="entry name" value="PolA_pol_cen_dom"/>
</dbReference>
<organism evidence="17 18">
    <name type="scientific">Tripterygium wilfordii</name>
    <name type="common">Thunder God vine</name>
    <dbReference type="NCBI Taxonomy" id="458696"/>
    <lineage>
        <taxon>Eukaryota</taxon>
        <taxon>Viridiplantae</taxon>
        <taxon>Streptophyta</taxon>
        <taxon>Embryophyta</taxon>
        <taxon>Tracheophyta</taxon>
        <taxon>Spermatophyta</taxon>
        <taxon>Magnoliopsida</taxon>
        <taxon>eudicotyledons</taxon>
        <taxon>Gunneridae</taxon>
        <taxon>Pentapetalae</taxon>
        <taxon>rosids</taxon>
        <taxon>fabids</taxon>
        <taxon>Celastrales</taxon>
        <taxon>Celastraceae</taxon>
        <taxon>Tripterygium</taxon>
    </lineage>
</organism>
<keyword evidence="12" id="KW-0460">Magnesium</keyword>
<feature type="domain" description="Poly(A) polymerase central" evidence="15">
    <location>
        <begin position="198"/>
        <end position="342"/>
    </location>
</feature>
<dbReference type="Pfam" id="PF04928">
    <property type="entry name" value="PAP_central"/>
    <property type="match status" value="1"/>
</dbReference>
<keyword evidence="13" id="KW-0539">Nucleus</keyword>
<comment type="cofactor">
    <cofactor evidence="1">
        <name>Mn(2+)</name>
        <dbReference type="ChEBI" id="CHEBI:29035"/>
    </cofactor>
</comment>
<accession>A0A7J7CYB9</accession>
<dbReference type="SUPFAM" id="SSF81301">
    <property type="entry name" value="Nucleotidyltransferase"/>
    <property type="match status" value="1"/>
</dbReference>
<dbReference type="InParanoid" id="A0A7J7CYB9"/>
<dbReference type="OrthoDB" id="412748at2759"/>
<evidence type="ECO:0000256" key="12">
    <source>
        <dbReference type="ARBA" id="ARBA00022842"/>
    </source>
</evidence>
<keyword evidence="6" id="KW-0507">mRNA processing</keyword>
<comment type="subcellular location">
    <subcellularLocation>
        <location evidence="3">Nucleus</location>
    </subcellularLocation>
</comment>
<reference evidence="17 18" key="1">
    <citation type="journal article" date="2020" name="Nat. Commun.">
        <title>Genome of Tripterygium wilfordii and identification of cytochrome P450 involved in triptolide biosynthesis.</title>
        <authorList>
            <person name="Tu L."/>
            <person name="Su P."/>
            <person name="Zhang Z."/>
            <person name="Gao L."/>
            <person name="Wang J."/>
            <person name="Hu T."/>
            <person name="Zhou J."/>
            <person name="Zhang Y."/>
            <person name="Zhao Y."/>
            <person name="Liu Y."/>
            <person name="Song Y."/>
            <person name="Tong Y."/>
            <person name="Lu Y."/>
            <person name="Yang J."/>
            <person name="Xu C."/>
            <person name="Jia M."/>
            <person name="Peters R.J."/>
            <person name="Huang L."/>
            <person name="Gao W."/>
        </authorList>
    </citation>
    <scope>NUCLEOTIDE SEQUENCE [LARGE SCALE GENOMIC DNA]</scope>
    <source>
        <strain evidence="18">cv. XIE 37</strain>
        <tissue evidence="17">Leaf</tissue>
    </source>
</reference>
<dbReference type="EC" id="2.7.7.19" evidence="5"/>
<keyword evidence="7" id="KW-0808">Transferase</keyword>
<dbReference type="Pfam" id="PF20750">
    <property type="entry name" value="PAP_NTPase"/>
    <property type="match status" value="1"/>
</dbReference>
<dbReference type="SUPFAM" id="SSF81631">
    <property type="entry name" value="PAP/OAS1 substrate-binding domain"/>
    <property type="match status" value="1"/>
</dbReference>
<evidence type="ECO:0000256" key="10">
    <source>
        <dbReference type="ARBA" id="ARBA00022741"/>
    </source>
</evidence>
<comment type="caution">
    <text evidence="17">The sequence shown here is derived from an EMBL/GenBank/DDBJ whole genome shotgun (WGS) entry which is preliminary data.</text>
</comment>
<evidence type="ECO:0000256" key="4">
    <source>
        <dbReference type="ARBA" id="ARBA00010912"/>
    </source>
</evidence>
<comment type="cofactor">
    <cofactor evidence="2">
        <name>Mg(2+)</name>
        <dbReference type="ChEBI" id="CHEBI:18420"/>
    </cofactor>
</comment>
<keyword evidence="9" id="KW-0479">Metal-binding</keyword>
<evidence type="ECO:0000256" key="1">
    <source>
        <dbReference type="ARBA" id="ARBA00001936"/>
    </source>
</evidence>
<dbReference type="GO" id="GO:0046872">
    <property type="term" value="F:metal ion binding"/>
    <property type="evidence" value="ECO:0007669"/>
    <property type="project" value="UniProtKB-KW"/>
</dbReference>
<evidence type="ECO:0000256" key="9">
    <source>
        <dbReference type="ARBA" id="ARBA00022723"/>
    </source>
</evidence>
<feature type="domain" description="Poly(A) polymerase nucleotidyltransferase" evidence="16">
    <location>
        <begin position="2"/>
        <end position="193"/>
    </location>
</feature>
<dbReference type="FunFam" id="1.10.1410.10:FF:000001">
    <property type="entry name" value="Putative poly(A) polymerase gamma"/>
    <property type="match status" value="1"/>
</dbReference>
<dbReference type="GO" id="GO:0005634">
    <property type="term" value="C:nucleus"/>
    <property type="evidence" value="ECO:0007669"/>
    <property type="project" value="UniProtKB-SubCell"/>
</dbReference>
<dbReference type="GO" id="GO:0005524">
    <property type="term" value="F:ATP binding"/>
    <property type="evidence" value="ECO:0007669"/>
    <property type="project" value="UniProtKB-KW"/>
</dbReference>
<dbReference type="GO" id="GO:0003723">
    <property type="term" value="F:RNA binding"/>
    <property type="evidence" value="ECO:0007669"/>
    <property type="project" value="InterPro"/>
</dbReference>
<evidence type="ECO:0000256" key="5">
    <source>
        <dbReference type="ARBA" id="ARBA00012388"/>
    </source>
</evidence>
<evidence type="ECO:0000256" key="11">
    <source>
        <dbReference type="ARBA" id="ARBA00022840"/>
    </source>
</evidence>
<comment type="similarity">
    <text evidence="4">Belongs to the poly(A) polymerase family.</text>
</comment>
<dbReference type="SUPFAM" id="SSF55003">
    <property type="entry name" value="PAP/Archaeal CCA-adding enzyme, C-terminal domain"/>
    <property type="match status" value="1"/>
</dbReference>
<dbReference type="GO" id="GO:1990817">
    <property type="term" value="F:poly(A) RNA polymerase activity"/>
    <property type="evidence" value="ECO:0007669"/>
    <property type="project" value="UniProtKB-EC"/>
</dbReference>
<keyword evidence="10" id="KW-0547">Nucleotide-binding</keyword>
<evidence type="ECO:0000313" key="17">
    <source>
        <dbReference type="EMBL" id="KAF5739008.1"/>
    </source>
</evidence>
<proteinExistence type="inferred from homology"/>
<dbReference type="Gene3D" id="1.10.1410.10">
    <property type="match status" value="1"/>
</dbReference>
<dbReference type="InterPro" id="IPR043519">
    <property type="entry name" value="NT_sf"/>
</dbReference>
<evidence type="ECO:0000259" key="16">
    <source>
        <dbReference type="Pfam" id="PF20750"/>
    </source>
</evidence>
<dbReference type="Gene3D" id="3.30.70.590">
    <property type="entry name" value="Poly(A) polymerase predicted RNA binding domain"/>
    <property type="match status" value="1"/>
</dbReference>
<evidence type="ECO:0000256" key="7">
    <source>
        <dbReference type="ARBA" id="ARBA00022679"/>
    </source>
</evidence>
<evidence type="ECO:0000256" key="2">
    <source>
        <dbReference type="ARBA" id="ARBA00001946"/>
    </source>
</evidence>
<evidence type="ECO:0000259" key="14">
    <source>
        <dbReference type="Pfam" id="PF04926"/>
    </source>
</evidence>
<evidence type="ECO:0000256" key="13">
    <source>
        <dbReference type="ARBA" id="ARBA00023242"/>
    </source>
</evidence>
<feature type="domain" description="Poly(A) polymerase RNA-binding" evidence="14">
    <location>
        <begin position="346"/>
        <end position="388"/>
    </location>
</feature>
<dbReference type="EMBL" id="JAAARO010000012">
    <property type="protein sequence ID" value="KAF5739008.1"/>
    <property type="molecule type" value="Genomic_DNA"/>
</dbReference>
<evidence type="ECO:0000256" key="8">
    <source>
        <dbReference type="ARBA" id="ARBA00022695"/>
    </source>
</evidence>
<dbReference type="PANTHER" id="PTHR10682:SF10">
    <property type="entry name" value="POLYNUCLEOTIDE ADENYLYLTRANSFERASE"/>
    <property type="match status" value="1"/>
</dbReference>
<dbReference type="InterPro" id="IPR048840">
    <property type="entry name" value="PolA_pol_NTPase"/>
</dbReference>
<dbReference type="FunFam" id="3.30.460.10:FF:000002">
    <property type="entry name" value="Poly(A) polymerase alpha, putative"/>
    <property type="match status" value="1"/>
</dbReference>
<dbReference type="Pfam" id="PF04926">
    <property type="entry name" value="PAP_RNA-bind"/>
    <property type="match status" value="1"/>
</dbReference>
<dbReference type="GO" id="GO:0031123">
    <property type="term" value="P:RNA 3'-end processing"/>
    <property type="evidence" value="ECO:0007669"/>
    <property type="project" value="InterPro"/>
</dbReference>
<dbReference type="InterPro" id="IPR007010">
    <property type="entry name" value="PolA_pol_RNA-bd_dom"/>
</dbReference>
<sequence>MEPITTDGSCEFDVIKNGELETMLKDAGLYESHEESVTRELMLGRLDQIVKDWVRKITKDKGFNSEIVEAANAKIFTFGSYRLGVHGPGTDIDTLCVGPNYVTRDEDFFGGLYGILKMIPEVQELNPVPDARVPVMKFKFNGVSVDLLYAPLHLWVVPEDLDILQDSLLNGADEKTVLSLNGCRVTDRILRLVPNVQTFCTTLRCIRYWAKQRGVYSNVMGFLGGINWALLVARICQLYPNMLPSTLVFRFFKIYKQWRWPNPVLLCPVQKGSLEHQVWDPRRNFKDRMHRMPIITPVHPCMNSSYNVSSSTLQIMVDEFQRGSEICEAMEGSKDGWTCLFEPFLFFEAYMNYLQIDITANTDEDLMMWKGWVESRLRLLTLKIERDTGSMLQCHLHPTGLSDKSRPLHCSYFMGLQRKHGVCMQEGKPLDMRYTIREFKYFVGLYSSWKSGMSIDVGHVKRSSIPHFVFPGGVRPSCSIQTLKRNKRVHGKKRKLDEVAKGNELKDPGSLMGIGTDHSKEGRRIKEHKANANEFLSDASCGLTAGPPNPCVKVEEVPSMSNHQNVAVPLQAATTVAKVVSYCTDLLEELEELEPTDVVAPLSGVAQGKLFIRLNTASTCGFPQPLKS</sequence>
<dbReference type="AlphaFoldDB" id="A0A7J7CYB9"/>
<keyword evidence="18" id="KW-1185">Reference proteome</keyword>
<dbReference type="GO" id="GO:0006397">
    <property type="term" value="P:mRNA processing"/>
    <property type="evidence" value="ECO:0007669"/>
    <property type="project" value="UniProtKB-KW"/>
</dbReference>
<protein>
    <recommendedName>
        <fullName evidence="5">polynucleotide adenylyltransferase</fullName>
        <ecNumber evidence="5">2.7.7.19</ecNumber>
    </recommendedName>
</protein>
<evidence type="ECO:0000256" key="3">
    <source>
        <dbReference type="ARBA" id="ARBA00004123"/>
    </source>
</evidence>
<gene>
    <name evidence="17" type="ORF">HS088_TW12G00204</name>
</gene>
<dbReference type="InterPro" id="IPR011068">
    <property type="entry name" value="NuclTrfase_I-like_C"/>
</dbReference>
<keyword evidence="11" id="KW-0067">ATP-binding</keyword>
<dbReference type="Proteomes" id="UP000593562">
    <property type="component" value="Unassembled WGS sequence"/>
</dbReference>